<organism evidence="7 8">
    <name type="scientific">Malassezia pachydermatis</name>
    <dbReference type="NCBI Taxonomy" id="77020"/>
    <lineage>
        <taxon>Eukaryota</taxon>
        <taxon>Fungi</taxon>
        <taxon>Dikarya</taxon>
        <taxon>Basidiomycota</taxon>
        <taxon>Ustilaginomycotina</taxon>
        <taxon>Malasseziomycetes</taxon>
        <taxon>Malasseziales</taxon>
        <taxon>Malasseziaceae</taxon>
        <taxon>Malassezia</taxon>
    </lineage>
</organism>
<dbReference type="FunFam" id="1.20.1540.10:FF:000004">
    <property type="entry name" value="Transmembrane protein 115"/>
    <property type="match status" value="1"/>
</dbReference>
<dbReference type="SUPFAM" id="SSF144091">
    <property type="entry name" value="Rhomboid-like"/>
    <property type="match status" value="1"/>
</dbReference>
<evidence type="ECO:0000256" key="4">
    <source>
        <dbReference type="ARBA" id="ARBA00023136"/>
    </source>
</evidence>
<dbReference type="GO" id="GO:0005794">
    <property type="term" value="C:Golgi apparatus"/>
    <property type="evidence" value="ECO:0007669"/>
    <property type="project" value="TreeGrafter"/>
</dbReference>
<evidence type="ECO:0000256" key="5">
    <source>
        <dbReference type="SAM" id="MobiDB-lite"/>
    </source>
</evidence>
<name>A0A0M9VNX2_9BASI</name>
<feature type="region of interest" description="Disordered" evidence="5">
    <location>
        <begin position="305"/>
        <end position="324"/>
    </location>
</feature>
<comment type="caution">
    <text evidence="7">The sequence shown here is derived from an EMBL/GenBank/DDBJ whole genome shotgun (WGS) entry which is preliminary data.</text>
</comment>
<dbReference type="EMBL" id="LGAV01000005">
    <property type="protein sequence ID" value="KOS13819.1"/>
    <property type="molecule type" value="Genomic_DNA"/>
</dbReference>
<dbReference type="Pfam" id="PF08551">
    <property type="entry name" value="DUF1751"/>
    <property type="match status" value="1"/>
</dbReference>
<feature type="transmembrane region" description="Helical" evidence="6">
    <location>
        <begin position="60"/>
        <end position="93"/>
    </location>
</feature>
<evidence type="ECO:0000313" key="7">
    <source>
        <dbReference type="EMBL" id="KOS13819.1"/>
    </source>
</evidence>
<accession>A0A0M9VNX2</accession>
<dbReference type="PANTHER" id="PTHR13377">
    <property type="entry name" value="PLACENTAL PROTEIN 6"/>
    <property type="match status" value="1"/>
</dbReference>
<dbReference type="SMART" id="SM01160">
    <property type="entry name" value="DUF1751"/>
    <property type="match status" value="1"/>
</dbReference>
<evidence type="ECO:0000256" key="6">
    <source>
        <dbReference type="SAM" id="Phobius"/>
    </source>
</evidence>
<dbReference type="AlphaFoldDB" id="A0A0M9VNX2"/>
<dbReference type="InterPro" id="IPR035952">
    <property type="entry name" value="Rhomboid-like_sf"/>
</dbReference>
<evidence type="ECO:0008006" key="9">
    <source>
        <dbReference type="Google" id="ProtNLM"/>
    </source>
</evidence>
<dbReference type="OrthoDB" id="73612at2759"/>
<evidence type="ECO:0000256" key="3">
    <source>
        <dbReference type="ARBA" id="ARBA00022989"/>
    </source>
</evidence>
<sequence>MASTPSTSVFTRFQQSLSSVAGLPAGVRTLIGMLLVVSCVLAVLRAMISTKRTGAAGFPFFVLVPGASWAFPWVILVAGFCATTWIEGVYYVLVLGLLAPSLEMQWGHIELLQFSAVVIAGTNILSWILALLVGLVTRSEQMLFHTHFDGMHGLITGFLVAYAQIMPEVRVPYIPKLTARDVPMLAVGLSNIPCILGYMAPFIQYQIAWLVSWVYLRFYQVGQAGQRGDASDAFAFVTWFPPFIHPVLGPVSQFVYKMASSWHLVPLQTGYMDLELSVQEPHAGGAREEAERRRTMALAALDARLADSASSKAPPTATSSQDEA</sequence>
<dbReference type="PANTHER" id="PTHR13377:SF3">
    <property type="entry name" value="TRANSMEMBRANE PROTEIN 115"/>
    <property type="match status" value="1"/>
</dbReference>
<dbReference type="GO" id="GO:0016020">
    <property type="term" value="C:membrane"/>
    <property type="evidence" value="ECO:0007669"/>
    <property type="project" value="UniProtKB-SubCell"/>
</dbReference>
<keyword evidence="8" id="KW-1185">Reference proteome</keyword>
<evidence type="ECO:0000313" key="8">
    <source>
        <dbReference type="Proteomes" id="UP000037751"/>
    </source>
</evidence>
<keyword evidence="3 6" id="KW-1133">Transmembrane helix</keyword>
<feature type="transmembrane region" description="Helical" evidence="6">
    <location>
        <begin position="148"/>
        <end position="165"/>
    </location>
</feature>
<evidence type="ECO:0000256" key="2">
    <source>
        <dbReference type="ARBA" id="ARBA00022692"/>
    </source>
</evidence>
<feature type="transmembrane region" description="Helical" evidence="6">
    <location>
        <begin position="25"/>
        <end position="48"/>
    </location>
</feature>
<dbReference type="Proteomes" id="UP000037751">
    <property type="component" value="Unassembled WGS sequence"/>
</dbReference>
<reference evidence="7 8" key="1">
    <citation type="submission" date="2015-07" db="EMBL/GenBank/DDBJ databases">
        <title>Draft Genome Sequence of Malassezia furfur CBS1878 and Malassezia pachydermatis CBS1879.</title>
        <authorList>
            <person name="Triana S."/>
            <person name="Ohm R."/>
            <person name="Gonzalez A."/>
            <person name="DeCock H."/>
            <person name="Restrepo S."/>
            <person name="Celis A."/>
        </authorList>
    </citation>
    <scope>NUCLEOTIDE SEQUENCE [LARGE SCALE GENOMIC DNA]</scope>
    <source>
        <strain evidence="7 8">CBS 1879</strain>
    </source>
</reference>
<dbReference type="STRING" id="77020.A0A0M9VNX2"/>
<comment type="subcellular location">
    <subcellularLocation>
        <location evidence="1">Membrane</location>
        <topology evidence="1">Multi-pass membrane protein</topology>
    </subcellularLocation>
</comment>
<proteinExistence type="predicted"/>
<protein>
    <recommendedName>
        <fullName evidence="9">DUF1751-domain-containing protein</fullName>
    </recommendedName>
</protein>
<keyword evidence="2 6" id="KW-0812">Transmembrane</keyword>
<evidence type="ECO:0000256" key="1">
    <source>
        <dbReference type="ARBA" id="ARBA00004141"/>
    </source>
</evidence>
<dbReference type="InterPro" id="IPR013861">
    <property type="entry name" value="TMEM115/Pdh1/Rbl19"/>
</dbReference>
<dbReference type="GO" id="GO:0006890">
    <property type="term" value="P:retrograde vesicle-mediated transport, Golgi to endoplasmic reticulum"/>
    <property type="evidence" value="ECO:0007669"/>
    <property type="project" value="InterPro"/>
</dbReference>
<feature type="transmembrane region" description="Helical" evidence="6">
    <location>
        <begin position="185"/>
        <end position="203"/>
    </location>
</feature>
<dbReference type="VEuPathDB" id="FungiDB:Malapachy_1832"/>
<dbReference type="GeneID" id="28728204"/>
<gene>
    <name evidence="7" type="ORF">Malapachy_1832</name>
</gene>
<keyword evidence="4 6" id="KW-0472">Membrane</keyword>
<dbReference type="RefSeq" id="XP_017991451.1">
    <property type="nucleotide sequence ID" value="XM_018136329.1"/>
</dbReference>
<feature type="transmembrane region" description="Helical" evidence="6">
    <location>
        <begin position="113"/>
        <end position="136"/>
    </location>
</feature>